<dbReference type="PANTHER" id="PTHR43076:SF1">
    <property type="entry name" value="LIPOYL SYNTHASE 2"/>
    <property type="match status" value="1"/>
</dbReference>
<gene>
    <name evidence="19" type="ORF">SAMN02745126_02531</name>
</gene>
<comment type="pathway">
    <text evidence="3">Cofactor biosynthesis; coenzyme F0 biosynthesis.</text>
</comment>
<dbReference type="HAMAP" id="MF_01611">
    <property type="entry name" value="FO_synth_sub1"/>
    <property type="match status" value="1"/>
</dbReference>
<dbReference type="PROSITE" id="PS51918">
    <property type="entry name" value="RADICAL_SAM"/>
    <property type="match status" value="2"/>
</dbReference>
<dbReference type="GO" id="GO:0044689">
    <property type="term" value="F:7,8-didemethyl-8-hydroxy-5-deazariboflavin synthase activity"/>
    <property type="evidence" value="ECO:0007669"/>
    <property type="project" value="UniProtKB-EC"/>
</dbReference>
<evidence type="ECO:0000313" key="19">
    <source>
        <dbReference type="EMBL" id="SJZ84473.1"/>
    </source>
</evidence>
<dbReference type="NCBIfam" id="TIGR03550">
    <property type="entry name" value="F420_cofG"/>
    <property type="match status" value="1"/>
</dbReference>
<keyword evidence="9" id="KW-0004">4Fe-4S</keyword>
<dbReference type="InterPro" id="IPR034405">
    <property type="entry name" value="F420"/>
</dbReference>
<proteinExistence type="inferred from homology"/>
<dbReference type="SFLD" id="SFLDG01064">
    <property type="entry name" value="F420__menaquinone_cofactor_bio"/>
    <property type="match status" value="3"/>
</dbReference>
<evidence type="ECO:0000256" key="13">
    <source>
        <dbReference type="ARBA" id="ARBA00023004"/>
    </source>
</evidence>
<dbReference type="EC" id="2.5.1.147" evidence="7"/>
<comment type="similarity">
    <text evidence="5">In the N-terminal section; belongs to the radical SAM superfamily. CofG family.</text>
</comment>
<dbReference type="SUPFAM" id="SSF102114">
    <property type="entry name" value="Radical SAM enzymes"/>
    <property type="match status" value="2"/>
</dbReference>
<keyword evidence="12" id="KW-0479">Metal-binding</keyword>
<feature type="domain" description="Radical SAM core" evidence="18">
    <location>
        <begin position="34"/>
        <end position="281"/>
    </location>
</feature>
<protein>
    <recommendedName>
        <fullName evidence="8">FO synthase</fullName>
        <ecNumber evidence="7">2.5.1.147</ecNumber>
        <ecNumber evidence="6">4.3.1.32</ecNumber>
    </recommendedName>
</protein>
<dbReference type="InterPro" id="IPR007197">
    <property type="entry name" value="rSAM"/>
</dbReference>
<dbReference type="Proteomes" id="UP000190092">
    <property type="component" value="Unassembled WGS sequence"/>
</dbReference>
<dbReference type="OrthoDB" id="9802027at2"/>
<keyword evidence="11" id="KW-0949">S-adenosyl-L-methionine</keyword>
<evidence type="ECO:0000256" key="6">
    <source>
        <dbReference type="ARBA" id="ARBA00012126"/>
    </source>
</evidence>
<keyword evidence="10" id="KW-0808">Transferase</keyword>
<evidence type="ECO:0000313" key="20">
    <source>
        <dbReference type="Proteomes" id="UP000190092"/>
    </source>
</evidence>
<dbReference type="GO" id="GO:0051539">
    <property type="term" value="F:4 iron, 4 sulfur cluster binding"/>
    <property type="evidence" value="ECO:0007669"/>
    <property type="project" value="UniProtKB-KW"/>
</dbReference>
<evidence type="ECO:0000256" key="10">
    <source>
        <dbReference type="ARBA" id="ARBA00022679"/>
    </source>
</evidence>
<evidence type="ECO:0000256" key="17">
    <source>
        <dbReference type="ARBA" id="ARBA00048974"/>
    </source>
</evidence>
<comment type="similarity">
    <text evidence="4">In the C-terminal section; belongs to the radical SAM superfamily. CofH family.</text>
</comment>
<dbReference type="PANTHER" id="PTHR43076">
    <property type="entry name" value="FO SYNTHASE (COFH)"/>
    <property type="match status" value="1"/>
</dbReference>
<dbReference type="NCBIfam" id="TIGR03551">
    <property type="entry name" value="F420_cofH"/>
    <property type="match status" value="1"/>
</dbReference>
<evidence type="ECO:0000256" key="11">
    <source>
        <dbReference type="ARBA" id="ARBA00022691"/>
    </source>
</evidence>
<dbReference type="InterPro" id="IPR020050">
    <property type="entry name" value="FO_synthase_su2"/>
</dbReference>
<name>A0A1T4NYY6_9HYPH</name>
<dbReference type="InterPro" id="IPR019940">
    <property type="entry name" value="CofH_family"/>
</dbReference>
<evidence type="ECO:0000256" key="16">
    <source>
        <dbReference type="ARBA" id="ARBA00048468"/>
    </source>
</evidence>
<dbReference type="RefSeq" id="WP_085934201.1">
    <property type="nucleotide sequence ID" value="NZ_FUWJ01000002.1"/>
</dbReference>
<dbReference type="SFLD" id="SFLDF00294">
    <property type="entry name" value="7_8-didemethyl-8-hydroxy-5-dea"/>
    <property type="match status" value="1"/>
</dbReference>
<organism evidence="19 20">
    <name type="scientific">Enhydrobacter aerosaccus</name>
    <dbReference type="NCBI Taxonomy" id="225324"/>
    <lineage>
        <taxon>Bacteria</taxon>
        <taxon>Pseudomonadati</taxon>
        <taxon>Pseudomonadota</taxon>
        <taxon>Alphaproteobacteria</taxon>
        <taxon>Hyphomicrobiales</taxon>
        <taxon>Enhydrobacter</taxon>
    </lineage>
</organism>
<keyword evidence="13" id="KW-0408">Iron</keyword>
<dbReference type="SFLD" id="SFLDG01388">
    <property type="entry name" value="7_8-didemethyl-8-hydroxy-5-dea"/>
    <property type="match status" value="2"/>
</dbReference>
<dbReference type="Pfam" id="PF04055">
    <property type="entry name" value="Radical_SAM"/>
    <property type="match status" value="2"/>
</dbReference>
<dbReference type="InterPro" id="IPR019939">
    <property type="entry name" value="CofG_family"/>
</dbReference>
<feature type="domain" description="Radical SAM core" evidence="18">
    <location>
        <begin position="447"/>
        <end position="686"/>
    </location>
</feature>
<accession>A0A1T4NYY6</accession>
<dbReference type="AlphaFoldDB" id="A0A1T4NYY6"/>
<dbReference type="SFLD" id="SFLDF00343">
    <property type="entry name" value="aminofutalosine_synthase_(mqnE"/>
    <property type="match status" value="1"/>
</dbReference>
<comment type="cofactor">
    <cofactor evidence="1">
        <name>[4Fe-4S] cluster</name>
        <dbReference type="ChEBI" id="CHEBI:49883"/>
    </cofactor>
</comment>
<evidence type="ECO:0000256" key="3">
    <source>
        <dbReference type="ARBA" id="ARBA00004712"/>
    </source>
</evidence>
<comment type="catalytic activity">
    <reaction evidence="17">
        <text>5-amino-5-(4-hydroxybenzyl)-6-(D-ribitylimino)-5,6-dihydrouracil + S-adenosyl-L-methionine = 7,8-didemethyl-8-hydroxy-5-deazariboflavin + 5'-deoxyadenosine + L-methionine + NH4(+) + H(+)</text>
        <dbReference type="Rhea" id="RHEA:55204"/>
        <dbReference type="ChEBI" id="CHEBI:15378"/>
        <dbReference type="ChEBI" id="CHEBI:17319"/>
        <dbReference type="ChEBI" id="CHEBI:28938"/>
        <dbReference type="ChEBI" id="CHEBI:57844"/>
        <dbReference type="ChEBI" id="CHEBI:59789"/>
        <dbReference type="ChEBI" id="CHEBI:59904"/>
        <dbReference type="ChEBI" id="CHEBI:85936"/>
        <dbReference type="EC" id="4.3.1.32"/>
    </reaction>
</comment>
<evidence type="ECO:0000256" key="2">
    <source>
        <dbReference type="ARBA" id="ARBA00003692"/>
    </source>
</evidence>
<keyword evidence="14" id="KW-0411">Iron-sulfur</keyword>
<dbReference type="SFLD" id="SFLDG01389">
    <property type="entry name" value="menaquinone_synthsis_involved"/>
    <property type="match status" value="1"/>
</dbReference>
<dbReference type="InterPro" id="IPR045567">
    <property type="entry name" value="CofH/MnqC-like_C"/>
</dbReference>
<evidence type="ECO:0000259" key="18">
    <source>
        <dbReference type="PROSITE" id="PS51918"/>
    </source>
</evidence>
<dbReference type="Gene3D" id="3.20.20.70">
    <property type="entry name" value="Aldolase class I"/>
    <property type="match status" value="2"/>
</dbReference>
<evidence type="ECO:0000256" key="8">
    <source>
        <dbReference type="ARBA" id="ARBA00022220"/>
    </source>
</evidence>
<dbReference type="GO" id="GO:0046872">
    <property type="term" value="F:metal ion binding"/>
    <property type="evidence" value="ECO:0007669"/>
    <property type="project" value="UniProtKB-KW"/>
</dbReference>
<dbReference type="Pfam" id="PF19288">
    <property type="entry name" value="CofH_C"/>
    <property type="match status" value="1"/>
</dbReference>
<dbReference type="NCBIfam" id="TIGR00423">
    <property type="entry name" value="CofH family radical SAM protein"/>
    <property type="match status" value="1"/>
</dbReference>
<dbReference type="InterPro" id="IPR006638">
    <property type="entry name" value="Elp3/MiaA/NifB-like_rSAM"/>
</dbReference>
<dbReference type="InterPro" id="IPR013785">
    <property type="entry name" value="Aldolase_TIM"/>
</dbReference>
<dbReference type="EMBL" id="FUWJ01000002">
    <property type="protein sequence ID" value="SJZ84473.1"/>
    <property type="molecule type" value="Genomic_DNA"/>
</dbReference>
<evidence type="ECO:0000256" key="7">
    <source>
        <dbReference type="ARBA" id="ARBA00012289"/>
    </source>
</evidence>
<dbReference type="UniPathway" id="UPA00072"/>
<evidence type="ECO:0000256" key="1">
    <source>
        <dbReference type="ARBA" id="ARBA00001966"/>
    </source>
</evidence>
<reference evidence="20" key="1">
    <citation type="submission" date="2017-02" db="EMBL/GenBank/DDBJ databases">
        <authorList>
            <person name="Varghese N."/>
            <person name="Submissions S."/>
        </authorList>
    </citation>
    <scope>NUCLEOTIDE SEQUENCE [LARGE SCALE GENOMIC DNA]</scope>
    <source>
        <strain evidence="20">ATCC 27094</strain>
    </source>
</reference>
<dbReference type="InterPro" id="IPR058240">
    <property type="entry name" value="rSAM_sf"/>
</dbReference>
<comment type="function">
    <text evidence="2">Catalyzes the radical-mediated synthesis of 7,8-didemethyl-8-hydroxy-5-deazariboflavin (FO) from 5-amino-6-(D-ribitylamino)uracil and L-tyrosine.</text>
</comment>
<evidence type="ECO:0000256" key="15">
    <source>
        <dbReference type="ARBA" id="ARBA00023239"/>
    </source>
</evidence>
<evidence type="ECO:0000256" key="12">
    <source>
        <dbReference type="ARBA" id="ARBA00022723"/>
    </source>
</evidence>
<dbReference type="NCBIfam" id="NF004884">
    <property type="entry name" value="PRK06245.1"/>
    <property type="match status" value="1"/>
</dbReference>
<evidence type="ECO:0000256" key="9">
    <source>
        <dbReference type="ARBA" id="ARBA00022485"/>
    </source>
</evidence>
<dbReference type="CDD" id="cd01335">
    <property type="entry name" value="Radical_SAM"/>
    <property type="match status" value="2"/>
</dbReference>
<evidence type="ECO:0000256" key="14">
    <source>
        <dbReference type="ARBA" id="ARBA00023014"/>
    </source>
</evidence>
<dbReference type="SMART" id="SM00729">
    <property type="entry name" value="Elp3"/>
    <property type="match status" value="2"/>
</dbReference>
<evidence type="ECO:0000256" key="4">
    <source>
        <dbReference type="ARBA" id="ARBA00010051"/>
    </source>
</evidence>
<dbReference type="HAMAP" id="MF_01612">
    <property type="entry name" value="FO_synth_sub2"/>
    <property type="match status" value="1"/>
</dbReference>
<keyword evidence="20" id="KW-1185">Reference proteome</keyword>
<evidence type="ECO:0000256" key="5">
    <source>
        <dbReference type="ARBA" id="ARBA00010826"/>
    </source>
</evidence>
<sequence>MSPEVEQILAQASDLPSLMRKAAAIRDAAFGDRVTFSKKVFIPLTHLCRDTCGYCTFVHPPKRGEAAYLSPDQVLAIARAGQAAGCAEALFTLGDKPELKWKPAAEALATMGYVSTLDYLAAMAELVFKETGLLPHLNPGLMDADDLAKLRRTSVSMGIMLESVAARLCERGGPHFGAPDKDPAARLATIRAAGKAKVPFTSGILIGIGETRAERIEALLALRDLHRLYGHLQEIIVQNFKAKPGTRMAQAPEPSFDELLWTVSVARLIFADTLSIQAPPNLQEPGYGRLIEAGIDDWGGVSPVTPDHVNPERPWPALDALAAESAKHGKVLTERLAVYPRYVHDKAWIDRALRPRVLTMSEASGLRRDNDWRPGLVMELPDADVRTLSQPAVRPSDSLAPSIDRAMRGDDLNEDEIVRLFAARGADFAAVAQAADTLRRETVGDTISYAVVRNINYTNICYFRCGFCAFSKGKLAANLRGAPYDLTVQEIVRRAKEAWDRGATEVCMQGGIHPDYSGEYYLEVCRAVREAVPGMHVHAFSPLEVWHGATTRNRSIPDFLTELREAGLGSLPGTAAEVLDDEVRDILCPDKVSTQQWLDIMRAAHKAGLRSTATIMFGHVDRPIHWARHLLRLRDLQKETGGFTELVPLPFVAAEAPIALKGEARLGPTFREAVLMHSIGRLALHPHIPNIQTSWVKMGIEGARHCLNAGANDLGGTLMNESITRAAGAEHGEELPPDAMEGLIASLGRVSRIRTTLYADADAERHLAAHSAQPLEPITLEIATRWAGPATEQDKRRNLPRPRA</sequence>
<dbReference type="GO" id="GO:0141093">
    <property type="term" value="F:5-amino-6-(D-ribitylamino)uracil--L-tyrosine 4-hydroxyphenyl transferase activity"/>
    <property type="evidence" value="ECO:0007669"/>
    <property type="project" value="UniProtKB-EC"/>
</dbReference>
<dbReference type="STRING" id="225324.SAMN02745126_02531"/>
<keyword evidence="15" id="KW-0456">Lyase</keyword>
<comment type="catalytic activity">
    <reaction evidence="16">
        <text>5-amino-6-(D-ribitylamino)uracil + L-tyrosine + S-adenosyl-L-methionine = 5-amino-5-(4-hydroxybenzyl)-6-(D-ribitylimino)-5,6-dihydrouracil + 2-iminoacetate + 5'-deoxyadenosine + L-methionine + H(+)</text>
        <dbReference type="Rhea" id="RHEA:55200"/>
        <dbReference type="ChEBI" id="CHEBI:15378"/>
        <dbReference type="ChEBI" id="CHEBI:15934"/>
        <dbReference type="ChEBI" id="CHEBI:17319"/>
        <dbReference type="ChEBI" id="CHEBI:57844"/>
        <dbReference type="ChEBI" id="CHEBI:58315"/>
        <dbReference type="ChEBI" id="CHEBI:59789"/>
        <dbReference type="ChEBI" id="CHEBI:77846"/>
        <dbReference type="ChEBI" id="CHEBI:85936"/>
        <dbReference type="EC" id="2.5.1.147"/>
    </reaction>
</comment>
<dbReference type="SFLD" id="SFLDS00029">
    <property type="entry name" value="Radical_SAM"/>
    <property type="match status" value="3"/>
</dbReference>
<dbReference type="EC" id="4.3.1.32" evidence="6"/>